<accession>A0A5N5WN16</accession>
<dbReference type="Pfam" id="PF00135">
    <property type="entry name" value="COesterase"/>
    <property type="match status" value="1"/>
</dbReference>
<dbReference type="InterPro" id="IPR029058">
    <property type="entry name" value="AB_hydrolase_fold"/>
</dbReference>
<dbReference type="Gene3D" id="3.40.50.1820">
    <property type="entry name" value="alpha/beta hydrolase"/>
    <property type="match status" value="1"/>
</dbReference>
<reference evidence="2 3" key="1">
    <citation type="submission" date="2019-04" db="EMBL/GenBank/DDBJ databases">
        <title>Friends and foes A comparative genomics study of 23 Aspergillus species from section Flavi.</title>
        <authorList>
            <consortium name="DOE Joint Genome Institute"/>
            <person name="Kjaerbolling I."/>
            <person name="Vesth T."/>
            <person name="Frisvad J.C."/>
            <person name="Nybo J.L."/>
            <person name="Theobald S."/>
            <person name="Kildgaard S."/>
            <person name="Isbrandt T."/>
            <person name="Kuo A."/>
            <person name="Sato A."/>
            <person name="Lyhne E.K."/>
            <person name="Kogle M.E."/>
            <person name="Wiebenga A."/>
            <person name="Kun R.S."/>
            <person name="Lubbers R.J."/>
            <person name="Makela M.R."/>
            <person name="Barry K."/>
            <person name="Chovatia M."/>
            <person name="Clum A."/>
            <person name="Daum C."/>
            <person name="Haridas S."/>
            <person name="He G."/>
            <person name="LaButti K."/>
            <person name="Lipzen A."/>
            <person name="Mondo S."/>
            <person name="Riley R."/>
            <person name="Salamov A."/>
            <person name="Simmons B.A."/>
            <person name="Magnuson J.K."/>
            <person name="Henrissat B."/>
            <person name="Mortensen U.H."/>
            <person name="Larsen T.O."/>
            <person name="Devries R.P."/>
            <person name="Grigoriev I.V."/>
            <person name="Machida M."/>
            <person name="Baker S.E."/>
            <person name="Andersen M.R."/>
        </authorList>
    </citation>
    <scope>NUCLEOTIDE SEQUENCE [LARGE SCALE GENOMIC DNA]</scope>
    <source>
        <strain evidence="2 3">CBS 151.66</strain>
    </source>
</reference>
<dbReference type="InterPro" id="IPR002018">
    <property type="entry name" value="CarbesteraseB"/>
</dbReference>
<dbReference type="SUPFAM" id="SSF53474">
    <property type="entry name" value="alpha/beta-Hydrolases"/>
    <property type="match status" value="1"/>
</dbReference>
<evidence type="ECO:0000313" key="3">
    <source>
        <dbReference type="Proteomes" id="UP000326565"/>
    </source>
</evidence>
<sequence length="525" mass="58326">MSLISSAILIQCLPNDTDLFPLVDLGYAAHVPTFINKTSRGLRYANYNNIRFAAPPLGQLRFRQPKPPLKQQGVQNGSAPRFSTDCVSAIPNIFPDQGLGTRAWGQEDCLFLNVRVPEGVRAGDKVPVLHFVYGSAYIYGSKDFSGDGEGLYEDVDVSSQKFIYVTSNYRMGLFGWSSSPSEDMDQNVGLHDTRAALEWTQKYISRFGGDPERITALGISSGAAMINLLLVAKGGQETLPFNQAFMASPCIWPRQEPSRQQAVFDEVLKAANCTSVTCLRDTSQEALFKANSFLITNVSDGRSGALGPGTGFTPVVDGIYIRDLLPVLLKQGLYNRGVKEVVLGNMANEGMGMIPDIDLPHAFPALVRETIPYAGNATIKRIQSLYKYRTDLPQKLAWDWATDMTFACNAYFTAKAYKNKARRYVMTIPPATHALDQSYFFFQNNITTPVVDIALAKQFQEYVRRFVTGAKNLDFSGLAPWPKYGAREASFNVTLDGFEVEKDFWDVNRRCEVLNEIFSDRKNGA</sequence>
<name>A0A5N5WN16_9EURO</name>
<gene>
    <name evidence="2" type="ORF">BDV29DRAFT_194715</name>
</gene>
<evidence type="ECO:0000259" key="1">
    <source>
        <dbReference type="Pfam" id="PF00135"/>
    </source>
</evidence>
<dbReference type="Proteomes" id="UP000326565">
    <property type="component" value="Unassembled WGS sequence"/>
</dbReference>
<keyword evidence="3" id="KW-1185">Reference proteome</keyword>
<dbReference type="PANTHER" id="PTHR11559">
    <property type="entry name" value="CARBOXYLESTERASE"/>
    <property type="match status" value="1"/>
</dbReference>
<dbReference type="OrthoDB" id="408631at2759"/>
<dbReference type="AlphaFoldDB" id="A0A5N5WN16"/>
<feature type="domain" description="Carboxylesterase type B" evidence="1">
    <location>
        <begin position="40"/>
        <end position="489"/>
    </location>
</feature>
<dbReference type="InterPro" id="IPR050309">
    <property type="entry name" value="Type-B_Carboxylest/Lipase"/>
</dbReference>
<dbReference type="EMBL" id="ML732332">
    <property type="protein sequence ID" value="KAB8069669.1"/>
    <property type="molecule type" value="Genomic_DNA"/>
</dbReference>
<evidence type="ECO:0000313" key="2">
    <source>
        <dbReference type="EMBL" id="KAB8069669.1"/>
    </source>
</evidence>
<organism evidence="2 3">
    <name type="scientific">Aspergillus leporis</name>
    <dbReference type="NCBI Taxonomy" id="41062"/>
    <lineage>
        <taxon>Eukaryota</taxon>
        <taxon>Fungi</taxon>
        <taxon>Dikarya</taxon>
        <taxon>Ascomycota</taxon>
        <taxon>Pezizomycotina</taxon>
        <taxon>Eurotiomycetes</taxon>
        <taxon>Eurotiomycetidae</taxon>
        <taxon>Eurotiales</taxon>
        <taxon>Aspergillaceae</taxon>
        <taxon>Aspergillus</taxon>
        <taxon>Aspergillus subgen. Circumdati</taxon>
    </lineage>
</organism>
<protein>
    <submittedName>
        <fullName evidence="2">Carboxyl ester lipase</fullName>
    </submittedName>
</protein>
<proteinExistence type="predicted"/>